<comment type="caution">
    <text evidence="2">The sequence shown here is derived from an EMBL/GenBank/DDBJ whole genome shotgun (WGS) entry which is preliminary data.</text>
</comment>
<organism evidence="2 3">
    <name type="scientific">Tumebacillus lacus</name>
    <dbReference type="NCBI Taxonomy" id="2995335"/>
    <lineage>
        <taxon>Bacteria</taxon>
        <taxon>Bacillati</taxon>
        <taxon>Bacillota</taxon>
        <taxon>Bacilli</taxon>
        <taxon>Bacillales</taxon>
        <taxon>Alicyclobacillaceae</taxon>
        <taxon>Tumebacillus</taxon>
    </lineage>
</organism>
<dbReference type="Proteomes" id="UP001208017">
    <property type="component" value="Unassembled WGS sequence"/>
</dbReference>
<evidence type="ECO:0000256" key="1">
    <source>
        <dbReference type="SAM" id="MobiDB-lite"/>
    </source>
</evidence>
<dbReference type="EMBL" id="JAPMLT010000003">
    <property type="protein sequence ID" value="MCX7570117.1"/>
    <property type="molecule type" value="Genomic_DNA"/>
</dbReference>
<sequence>MQNEEWTQEEETATEPSSAHTHHSMWLGGKRPMHEMWSLPETAEPQSD</sequence>
<accession>A0ABT3X2C9</accession>
<evidence type="ECO:0000313" key="3">
    <source>
        <dbReference type="Proteomes" id="UP001208017"/>
    </source>
</evidence>
<evidence type="ECO:0000313" key="2">
    <source>
        <dbReference type="EMBL" id="MCX7570117.1"/>
    </source>
</evidence>
<feature type="region of interest" description="Disordered" evidence="1">
    <location>
        <begin position="1"/>
        <end position="48"/>
    </location>
</feature>
<dbReference type="RefSeq" id="WP_267151358.1">
    <property type="nucleotide sequence ID" value="NZ_JAPMLT010000003.1"/>
</dbReference>
<proteinExistence type="predicted"/>
<keyword evidence="3" id="KW-1185">Reference proteome</keyword>
<name>A0ABT3X2C9_9BACL</name>
<protein>
    <submittedName>
        <fullName evidence="2">Uncharacterized protein</fullName>
    </submittedName>
</protein>
<feature type="compositionally biased region" description="Acidic residues" evidence="1">
    <location>
        <begin position="1"/>
        <end position="13"/>
    </location>
</feature>
<gene>
    <name evidence="2" type="ORF">OS242_09085</name>
</gene>
<reference evidence="2 3" key="1">
    <citation type="submission" date="2022-11" db="EMBL/GenBank/DDBJ databases">
        <title>Study of microbial diversity in lake waters.</title>
        <authorList>
            <person name="Zhang J."/>
        </authorList>
    </citation>
    <scope>NUCLEOTIDE SEQUENCE [LARGE SCALE GENOMIC DNA]</scope>
    <source>
        <strain evidence="2 3">DT12</strain>
    </source>
</reference>